<protein>
    <recommendedName>
        <fullName evidence="1">Stage 0 sporulation protein A homolog</fullName>
    </recommendedName>
</protein>
<evidence type="ECO:0000259" key="5">
    <source>
        <dbReference type="PROSITE" id="PS50110"/>
    </source>
</evidence>
<dbReference type="CDD" id="cd17535">
    <property type="entry name" value="REC_NarL-like"/>
    <property type="match status" value="1"/>
</dbReference>
<sequence>MRVLIADDAALVRRALAIILEDQGHVVVEAGTGGEAVTRYFANRPDLVLMDVAMPGMNGVTTADLIRREDGQARIVFISAVVSDGLVRAAQRLGALGVLLKPLDVGQLHKFLEVENIPIQTEL</sequence>
<evidence type="ECO:0000256" key="1">
    <source>
        <dbReference type="ARBA" id="ARBA00018672"/>
    </source>
</evidence>
<keyword evidence="7" id="KW-1185">Reference proteome</keyword>
<reference evidence="6" key="1">
    <citation type="submission" date="2022-03" db="EMBL/GenBank/DDBJ databases">
        <title>Complete genome sequence of Caldinitratiruptor microaerophilus.</title>
        <authorList>
            <person name="Mukaiyama R."/>
            <person name="Nishiyama T."/>
            <person name="Ueda K."/>
        </authorList>
    </citation>
    <scope>NUCLEOTIDE SEQUENCE</scope>
    <source>
        <strain evidence="6">JCM 16183</strain>
    </source>
</reference>
<feature type="modified residue" description="4-aspartylphosphate" evidence="4">
    <location>
        <position position="51"/>
    </location>
</feature>
<organism evidence="6 7">
    <name type="scientific">Caldinitratiruptor microaerophilus</name>
    <dbReference type="NCBI Taxonomy" id="671077"/>
    <lineage>
        <taxon>Bacteria</taxon>
        <taxon>Bacillati</taxon>
        <taxon>Bacillota</taxon>
        <taxon>Clostridia</taxon>
        <taxon>Eubacteriales</taxon>
        <taxon>Symbiobacteriaceae</taxon>
        <taxon>Caldinitratiruptor</taxon>
    </lineage>
</organism>
<dbReference type="PANTHER" id="PTHR44591">
    <property type="entry name" value="STRESS RESPONSE REGULATOR PROTEIN 1"/>
    <property type="match status" value="1"/>
</dbReference>
<dbReference type="Gene3D" id="3.40.50.2300">
    <property type="match status" value="1"/>
</dbReference>
<dbReference type="InterPro" id="IPR058245">
    <property type="entry name" value="NreC/VraR/RcsB-like_REC"/>
</dbReference>
<dbReference type="AlphaFoldDB" id="A0AA35CJW7"/>
<evidence type="ECO:0000256" key="3">
    <source>
        <dbReference type="ARBA" id="ARBA00024867"/>
    </source>
</evidence>
<dbReference type="InterPro" id="IPR011006">
    <property type="entry name" value="CheY-like_superfamily"/>
</dbReference>
<dbReference type="KEGG" id="cmic:caldi_16470"/>
<evidence type="ECO:0000256" key="4">
    <source>
        <dbReference type="PROSITE-ProRule" id="PRU00169"/>
    </source>
</evidence>
<dbReference type="PANTHER" id="PTHR44591:SF3">
    <property type="entry name" value="RESPONSE REGULATORY DOMAIN-CONTAINING PROTEIN"/>
    <property type="match status" value="1"/>
</dbReference>
<accession>A0AA35CJW7</accession>
<gene>
    <name evidence="6" type="ORF">caldi_16470</name>
</gene>
<evidence type="ECO:0000256" key="2">
    <source>
        <dbReference type="ARBA" id="ARBA00022553"/>
    </source>
</evidence>
<dbReference type="EMBL" id="AP025628">
    <property type="protein sequence ID" value="BDG60557.1"/>
    <property type="molecule type" value="Genomic_DNA"/>
</dbReference>
<dbReference type="InterPro" id="IPR001789">
    <property type="entry name" value="Sig_transdc_resp-reg_receiver"/>
</dbReference>
<comment type="function">
    <text evidence="3">May play the central regulatory role in sporulation. It may be an element of the effector pathway responsible for the activation of sporulation genes in response to nutritional stress. Spo0A may act in concert with spo0H (a sigma factor) to control the expression of some genes that are critical to the sporulation process.</text>
</comment>
<dbReference type="SMART" id="SM00448">
    <property type="entry name" value="REC"/>
    <property type="match status" value="1"/>
</dbReference>
<dbReference type="InterPro" id="IPR050595">
    <property type="entry name" value="Bact_response_regulator"/>
</dbReference>
<feature type="domain" description="Response regulatory" evidence="5">
    <location>
        <begin position="2"/>
        <end position="116"/>
    </location>
</feature>
<evidence type="ECO:0000313" key="6">
    <source>
        <dbReference type="EMBL" id="BDG60557.1"/>
    </source>
</evidence>
<keyword evidence="2 4" id="KW-0597">Phosphoprotein</keyword>
<proteinExistence type="predicted"/>
<dbReference type="SUPFAM" id="SSF52172">
    <property type="entry name" value="CheY-like"/>
    <property type="match status" value="1"/>
</dbReference>
<dbReference type="Pfam" id="PF00072">
    <property type="entry name" value="Response_reg"/>
    <property type="match status" value="1"/>
</dbReference>
<dbReference type="Proteomes" id="UP001163687">
    <property type="component" value="Chromosome"/>
</dbReference>
<dbReference type="RefSeq" id="WP_264844577.1">
    <property type="nucleotide sequence ID" value="NZ_AP025628.1"/>
</dbReference>
<name>A0AA35CJW7_9FIRM</name>
<dbReference type="PROSITE" id="PS50110">
    <property type="entry name" value="RESPONSE_REGULATORY"/>
    <property type="match status" value="1"/>
</dbReference>
<dbReference type="GO" id="GO:0000160">
    <property type="term" value="P:phosphorelay signal transduction system"/>
    <property type="evidence" value="ECO:0007669"/>
    <property type="project" value="InterPro"/>
</dbReference>
<evidence type="ECO:0000313" key="7">
    <source>
        <dbReference type="Proteomes" id="UP001163687"/>
    </source>
</evidence>